<sequence>TPFVLRPLIQRQQPDRLDMLDGISWTTHRPGREVVQETVRPHDVPKLLVDVFDNPVPREEADLLVTRLEKLNAE</sequence>
<comment type="caution">
    <text evidence="1">The sequence shown here is derived from an EMBL/GenBank/DDBJ whole genome shotgun (WGS) entry which is preliminary data.</text>
</comment>
<gene>
    <name evidence="1" type="ORF">G5C65_36890</name>
</gene>
<keyword evidence="1" id="KW-0808">Transferase</keyword>
<evidence type="ECO:0000313" key="2">
    <source>
        <dbReference type="Proteomes" id="UP000477722"/>
    </source>
</evidence>
<dbReference type="AlphaFoldDB" id="A0A6G4X8C6"/>
<dbReference type="Proteomes" id="UP000477722">
    <property type="component" value="Unassembled WGS sequence"/>
</dbReference>
<feature type="non-terminal residue" evidence="1">
    <location>
        <position position="1"/>
    </location>
</feature>
<protein>
    <submittedName>
        <fullName evidence="1">Arylamine N-acetyltransferase</fullName>
    </submittedName>
</protein>
<name>A0A6G4X8C6_9ACTN</name>
<organism evidence="1 2">
    <name type="scientific">Streptomyces boncukensis</name>
    <dbReference type="NCBI Taxonomy" id="2711219"/>
    <lineage>
        <taxon>Bacteria</taxon>
        <taxon>Bacillati</taxon>
        <taxon>Actinomycetota</taxon>
        <taxon>Actinomycetes</taxon>
        <taxon>Kitasatosporales</taxon>
        <taxon>Streptomycetaceae</taxon>
        <taxon>Streptomyces</taxon>
    </lineage>
</organism>
<dbReference type="EMBL" id="JAAKZZ010000907">
    <property type="protein sequence ID" value="NGO73799.1"/>
    <property type="molecule type" value="Genomic_DNA"/>
</dbReference>
<proteinExistence type="predicted"/>
<reference evidence="1 2" key="1">
    <citation type="submission" date="2020-02" db="EMBL/GenBank/DDBJ databases">
        <title>Whole-genome analyses of novel actinobacteria.</title>
        <authorList>
            <person name="Sahin N."/>
            <person name="Tatar D."/>
        </authorList>
    </citation>
    <scope>NUCLEOTIDE SEQUENCE [LARGE SCALE GENOMIC DNA]</scope>
    <source>
        <strain evidence="1 2">SB3404</strain>
    </source>
</reference>
<evidence type="ECO:0000313" key="1">
    <source>
        <dbReference type="EMBL" id="NGO73799.1"/>
    </source>
</evidence>
<accession>A0A6G4X8C6</accession>
<dbReference type="GO" id="GO:0016740">
    <property type="term" value="F:transferase activity"/>
    <property type="evidence" value="ECO:0007669"/>
    <property type="project" value="UniProtKB-KW"/>
</dbReference>
<keyword evidence="2" id="KW-1185">Reference proteome</keyword>